<evidence type="ECO:0000256" key="6">
    <source>
        <dbReference type="SAM" id="Phobius"/>
    </source>
</evidence>
<evidence type="ECO:0000313" key="9">
    <source>
        <dbReference type="Proteomes" id="UP000011721"/>
    </source>
</evidence>
<dbReference type="GO" id="GO:0005886">
    <property type="term" value="C:plasma membrane"/>
    <property type="evidence" value="ECO:0007669"/>
    <property type="project" value="UniProtKB-SubCell"/>
</dbReference>
<feature type="transmembrane region" description="Helical" evidence="6">
    <location>
        <begin position="178"/>
        <end position="194"/>
    </location>
</feature>
<feature type="transmembrane region" description="Helical" evidence="6">
    <location>
        <begin position="292"/>
        <end position="311"/>
    </location>
</feature>
<feature type="transmembrane region" description="Helical" evidence="6">
    <location>
        <begin position="266"/>
        <end position="286"/>
    </location>
</feature>
<accession>M1NAH3</accession>
<dbReference type="EMBL" id="CP003985">
    <property type="protein sequence ID" value="AGF76849.1"/>
    <property type="molecule type" value="Genomic_DNA"/>
</dbReference>
<protein>
    <submittedName>
        <fullName evidence="8">DMT(Drug/metabolite transporter) superfamily permease</fullName>
    </submittedName>
</protein>
<feature type="transmembrane region" description="Helical" evidence="6">
    <location>
        <begin position="87"/>
        <end position="110"/>
    </location>
</feature>
<feature type="transmembrane region" description="Helical" evidence="6">
    <location>
        <begin position="56"/>
        <end position="75"/>
    </location>
</feature>
<dbReference type="KEGG" id="dsf:UWK_00264"/>
<feature type="transmembrane region" description="Helical" evidence="6">
    <location>
        <begin position="26"/>
        <end position="44"/>
    </location>
</feature>
<evidence type="ECO:0000256" key="2">
    <source>
        <dbReference type="ARBA" id="ARBA00022475"/>
    </source>
</evidence>
<keyword evidence="2" id="KW-1003">Cell membrane</keyword>
<dbReference type="OrthoDB" id="9804865at2"/>
<dbReference type="PANTHER" id="PTHR42920:SF5">
    <property type="entry name" value="EAMA DOMAIN-CONTAINING PROTEIN"/>
    <property type="match status" value="1"/>
</dbReference>
<proteinExistence type="predicted"/>
<dbReference type="HOGENOM" id="CLU_033863_21_2_7"/>
<feature type="domain" description="EamA" evidence="7">
    <location>
        <begin position="28"/>
        <end position="166"/>
    </location>
</feature>
<dbReference type="Pfam" id="PF00892">
    <property type="entry name" value="EamA"/>
    <property type="match status" value="2"/>
</dbReference>
<keyword evidence="5 6" id="KW-0472">Membrane</keyword>
<dbReference type="STRING" id="1167006.UWK_00264"/>
<dbReference type="InterPro" id="IPR051258">
    <property type="entry name" value="Diverse_Substrate_Transporter"/>
</dbReference>
<feature type="transmembrane region" description="Helical" evidence="6">
    <location>
        <begin position="231"/>
        <end position="254"/>
    </location>
</feature>
<sequence length="331" mass="36510">MHNTSFQVFFTESLPWIFIVQTTSNWRANFLLLLTAMIWGSSFVAQRQGMEHVSPFTFNGLRFLVGAVSLLPILFHSRSKEYNSTGTMPLLSWPIIAGGFSLGLVLFAGASLQQIGIVETTAGKAGFITGLYVIIVPLLGLFGKQNTRFGTWLGALLAVIGMYFLSVTDDLSLSRGDLLVLCSALFWAMHVQLISRLCQKHDALQLSFYQFLFCALFSLLTALQWETISLAGIRGALFPIFYTGIFSVGIAYTLQVVAQKKAHPAHAAIILSLESVFAVLAGYFILGEILTPRGLFGCSLMLAGMLLSQLLTSRNSDQILRGSRWYRKILN</sequence>
<dbReference type="eggNOG" id="COG0697">
    <property type="taxonomic scope" value="Bacteria"/>
</dbReference>
<keyword evidence="4 6" id="KW-1133">Transmembrane helix</keyword>
<comment type="subcellular location">
    <subcellularLocation>
        <location evidence="1">Cell membrane</location>
        <topology evidence="1">Multi-pass membrane protein</topology>
    </subcellularLocation>
</comment>
<dbReference type="InterPro" id="IPR037185">
    <property type="entry name" value="EmrE-like"/>
</dbReference>
<reference evidence="9" key="1">
    <citation type="journal article" date="2013" name="Stand. Genomic Sci.">
        <title>Complete genome sequence of Desulfocapsa sulfexigens, a marine deltaproteobacterium specialized in disproportionating inorganic sulfur compounds.</title>
        <authorList>
            <person name="Finster K.W."/>
            <person name="Kjeldsen K.U."/>
            <person name="Kube M."/>
            <person name="Reinhardt R."/>
            <person name="Mussmann M."/>
            <person name="Amann R."/>
            <person name="Schreiber L."/>
        </authorList>
    </citation>
    <scope>NUCLEOTIDE SEQUENCE [LARGE SCALE GENOMIC DNA]</scope>
    <source>
        <strain evidence="9">DSM 10523 / SB164P1</strain>
    </source>
</reference>
<dbReference type="PATRIC" id="fig|1167006.5.peg.299"/>
<dbReference type="AlphaFoldDB" id="M1NAH3"/>
<gene>
    <name evidence="8" type="ordered locus">UWK_00264</name>
</gene>
<feature type="domain" description="EamA" evidence="7">
    <location>
        <begin position="175"/>
        <end position="307"/>
    </location>
</feature>
<feature type="transmembrane region" description="Helical" evidence="6">
    <location>
        <begin position="206"/>
        <end position="225"/>
    </location>
</feature>
<keyword evidence="9" id="KW-1185">Reference proteome</keyword>
<dbReference type="InterPro" id="IPR000620">
    <property type="entry name" value="EamA_dom"/>
</dbReference>
<evidence type="ECO:0000256" key="4">
    <source>
        <dbReference type="ARBA" id="ARBA00022989"/>
    </source>
</evidence>
<dbReference type="SUPFAM" id="SSF103481">
    <property type="entry name" value="Multidrug resistance efflux transporter EmrE"/>
    <property type="match status" value="2"/>
</dbReference>
<evidence type="ECO:0000256" key="3">
    <source>
        <dbReference type="ARBA" id="ARBA00022692"/>
    </source>
</evidence>
<organism evidence="8 9">
    <name type="scientific">Desulfocapsa sulfexigens (strain DSM 10523 / SB164P1)</name>
    <dbReference type="NCBI Taxonomy" id="1167006"/>
    <lineage>
        <taxon>Bacteria</taxon>
        <taxon>Pseudomonadati</taxon>
        <taxon>Thermodesulfobacteriota</taxon>
        <taxon>Desulfobulbia</taxon>
        <taxon>Desulfobulbales</taxon>
        <taxon>Desulfocapsaceae</taxon>
        <taxon>Desulfocapsa</taxon>
    </lineage>
</organism>
<feature type="transmembrane region" description="Helical" evidence="6">
    <location>
        <begin position="122"/>
        <end position="142"/>
    </location>
</feature>
<name>M1NAH3_DESSD</name>
<keyword evidence="3 6" id="KW-0812">Transmembrane</keyword>
<evidence type="ECO:0000259" key="7">
    <source>
        <dbReference type="Pfam" id="PF00892"/>
    </source>
</evidence>
<feature type="transmembrane region" description="Helical" evidence="6">
    <location>
        <begin position="149"/>
        <end position="166"/>
    </location>
</feature>
<evidence type="ECO:0000313" key="8">
    <source>
        <dbReference type="EMBL" id="AGF76849.1"/>
    </source>
</evidence>
<dbReference type="PANTHER" id="PTHR42920">
    <property type="entry name" value="OS03G0707200 PROTEIN-RELATED"/>
    <property type="match status" value="1"/>
</dbReference>
<evidence type="ECO:0000256" key="1">
    <source>
        <dbReference type="ARBA" id="ARBA00004651"/>
    </source>
</evidence>
<dbReference type="Proteomes" id="UP000011721">
    <property type="component" value="Chromosome"/>
</dbReference>
<evidence type="ECO:0000256" key="5">
    <source>
        <dbReference type="ARBA" id="ARBA00023136"/>
    </source>
</evidence>